<dbReference type="Proteomes" id="UP000008022">
    <property type="component" value="Unassembled WGS sequence"/>
</dbReference>
<dbReference type="Gramene" id="ORUFI03G09990.1">
    <property type="protein sequence ID" value="ORUFI03G09990.1"/>
    <property type="gene ID" value="ORUFI03G09990"/>
</dbReference>
<sequence length="312" mass="33096">MYNLYVHLCTSPPSPLRVSLQMGRVGPLDRWPDPQNSAPEGLWVDPYNFRVKRVQEPVHPGSTRNRLITALRRGDALLSWIEAAAAASGWGDAPQAGSRARGGSGGGGNGDDDFRLGRRVPAGAAAAAASGSGRRSPGLRPGWIETEPNGATSATREGRANHQCVTEKRLQRRQEEDSEDAAQSPPFPVGAAASNCSAQSISSPNVIDASRFLVARIGVSTLCQGPLHRHDAVTAARDETRRGSVGWAVDSAEIDEDDATTQKLATFGSYVPVADGTAGVHNAYNWHSTLGSPSQDSTPRRMFPLPSEENGA</sequence>
<dbReference type="HOGENOM" id="CLU_892507_0_0_1"/>
<evidence type="ECO:0000256" key="1">
    <source>
        <dbReference type="SAM" id="MobiDB-lite"/>
    </source>
</evidence>
<feature type="region of interest" description="Disordered" evidence="1">
    <location>
        <begin position="89"/>
        <end position="192"/>
    </location>
</feature>
<feature type="compositionally biased region" description="Gly residues" evidence="1">
    <location>
        <begin position="100"/>
        <end position="109"/>
    </location>
</feature>
<keyword evidence="3" id="KW-1185">Reference proteome</keyword>
<proteinExistence type="predicted"/>
<organism evidence="2 3">
    <name type="scientific">Oryza rufipogon</name>
    <name type="common">Brownbeard rice</name>
    <name type="synonym">Asian wild rice</name>
    <dbReference type="NCBI Taxonomy" id="4529"/>
    <lineage>
        <taxon>Eukaryota</taxon>
        <taxon>Viridiplantae</taxon>
        <taxon>Streptophyta</taxon>
        <taxon>Embryophyta</taxon>
        <taxon>Tracheophyta</taxon>
        <taxon>Spermatophyta</taxon>
        <taxon>Magnoliopsida</taxon>
        <taxon>Liliopsida</taxon>
        <taxon>Poales</taxon>
        <taxon>Poaceae</taxon>
        <taxon>BOP clade</taxon>
        <taxon>Oryzoideae</taxon>
        <taxon>Oryzeae</taxon>
        <taxon>Oryzinae</taxon>
        <taxon>Oryza</taxon>
    </lineage>
</organism>
<protein>
    <submittedName>
        <fullName evidence="2">Uncharacterized protein</fullName>
    </submittedName>
</protein>
<feature type="compositionally biased region" description="Basic and acidic residues" evidence="1">
    <location>
        <begin position="156"/>
        <end position="175"/>
    </location>
</feature>
<feature type="region of interest" description="Disordered" evidence="1">
    <location>
        <begin position="290"/>
        <end position="312"/>
    </location>
</feature>
<dbReference type="AlphaFoldDB" id="A0A0E0NS56"/>
<reference evidence="3" key="1">
    <citation type="submission" date="2013-06" db="EMBL/GenBank/DDBJ databases">
        <authorList>
            <person name="Zhao Q."/>
        </authorList>
    </citation>
    <scope>NUCLEOTIDE SEQUENCE</scope>
    <source>
        <strain evidence="3">cv. W1943</strain>
    </source>
</reference>
<dbReference type="EnsemblPlants" id="ORUFI03G09990.1">
    <property type="protein sequence ID" value="ORUFI03G09990.1"/>
    <property type="gene ID" value="ORUFI03G09990"/>
</dbReference>
<accession>A0A0E0NS56</accession>
<reference evidence="2" key="2">
    <citation type="submission" date="2015-06" db="UniProtKB">
        <authorList>
            <consortium name="EnsemblPlants"/>
        </authorList>
    </citation>
    <scope>IDENTIFICATION</scope>
</reference>
<evidence type="ECO:0000313" key="3">
    <source>
        <dbReference type="Proteomes" id="UP000008022"/>
    </source>
</evidence>
<feature type="compositionally biased region" description="Low complexity" evidence="1">
    <location>
        <begin position="89"/>
        <end position="99"/>
    </location>
</feature>
<evidence type="ECO:0000313" key="2">
    <source>
        <dbReference type="EnsemblPlants" id="ORUFI03G09990.1"/>
    </source>
</evidence>
<feature type="compositionally biased region" description="Low complexity" evidence="1">
    <location>
        <begin position="119"/>
        <end position="142"/>
    </location>
</feature>
<name>A0A0E0NS56_ORYRU</name>